<dbReference type="GO" id="GO:0005524">
    <property type="term" value="F:ATP binding"/>
    <property type="evidence" value="ECO:0007669"/>
    <property type="project" value="UniProtKB-KW"/>
</dbReference>
<evidence type="ECO:0000313" key="8">
    <source>
        <dbReference type="Proteomes" id="UP000501237"/>
    </source>
</evidence>
<evidence type="ECO:0000256" key="2">
    <source>
        <dbReference type="ARBA" id="ARBA00022723"/>
    </source>
</evidence>
<organism evidence="7 8">
    <name type="scientific">Metapseudomonas otitidis</name>
    <dbReference type="NCBI Taxonomy" id="319939"/>
    <lineage>
        <taxon>Bacteria</taxon>
        <taxon>Pseudomonadati</taxon>
        <taxon>Pseudomonadota</taxon>
        <taxon>Gammaproteobacteria</taxon>
        <taxon>Pseudomonadales</taxon>
        <taxon>Pseudomonadaceae</taxon>
        <taxon>Metapseudomonas</taxon>
    </lineage>
</organism>
<evidence type="ECO:0000256" key="3">
    <source>
        <dbReference type="ARBA" id="ARBA00022741"/>
    </source>
</evidence>
<proteinExistence type="predicted"/>
<sequence>MHRHTIAPRHDWCEQASTLGFHFHSIGGEPYWDESVCYRFSLRQIEDDIEAPSAELEAMCLALVEDAVESETLLRRMAVPEAHWTLIRDSWRTREPALYGRMDLTYDGQGPARFYEYNADTPTGLYEAAFFQWVWLEQCRERGVLPERADQYNLIQDALVERLQRIGLAGEPFHLACCRDHIEDEGTVTYLADCANQAGLQPNLLHIDDIGHVPGKGFVDLHDQPILQLFKLYPWEWLLEEDFAHHLAQSRTRFIEPAWKTLLSNKAILPLLWQRHRGHPNLIPACFADEPDAALLGPRWVRKPFFSREGANIQVESEGGVELATPGPYEQGPAILQSWCPPPCMGGEHPIIGSWLVGGRPVGMGIREDRSAITQDSSRFVPHYILD</sequence>
<dbReference type="GeneID" id="57400800"/>
<keyword evidence="1" id="KW-0436">Ligase</keyword>
<dbReference type="SUPFAM" id="SSF56059">
    <property type="entry name" value="Glutathione synthetase ATP-binding domain-like"/>
    <property type="match status" value="1"/>
</dbReference>
<name>A0A679GQ79_9GAMM</name>
<keyword evidence="4" id="KW-0067">ATP-binding</keyword>
<gene>
    <name evidence="7" type="ORF">PtoMrB4_55690</name>
</gene>
<keyword evidence="3" id="KW-0547">Nucleotide-binding</keyword>
<dbReference type="InterPro" id="IPR016185">
    <property type="entry name" value="PreATP-grasp_dom_sf"/>
</dbReference>
<accession>A0A679GQ79</accession>
<dbReference type="RefSeq" id="WP_172435014.1">
    <property type="nucleotide sequence ID" value="NZ_AP022642.1"/>
</dbReference>
<evidence type="ECO:0000256" key="5">
    <source>
        <dbReference type="ARBA" id="ARBA00022842"/>
    </source>
</evidence>
<dbReference type="Gene3D" id="3.30.1490.330">
    <property type="match status" value="1"/>
</dbReference>
<dbReference type="InterPro" id="IPR005494">
    <property type="entry name" value="GSPS_pre-ATP-grasp-like_dom"/>
</dbReference>
<keyword evidence="2" id="KW-0479">Metal-binding</keyword>
<reference evidence="7 8" key="1">
    <citation type="journal article" date="2020" name="Microbiol. Resour. Announc.">
        <title>Complete genome sequence of Pseudomonas otitidis strain MrB4, isolated from Lake Biwa in Japan.</title>
        <authorList>
            <person name="Miyazaki K."/>
            <person name="Hase E."/>
            <person name="Maruya T."/>
        </authorList>
    </citation>
    <scope>NUCLEOTIDE SEQUENCE [LARGE SCALE GENOMIC DNA]</scope>
    <source>
        <strain evidence="7 8">MrB4</strain>
    </source>
</reference>
<dbReference type="SUPFAM" id="SSF52440">
    <property type="entry name" value="PreATP-grasp domain"/>
    <property type="match status" value="1"/>
</dbReference>
<evidence type="ECO:0000313" key="7">
    <source>
        <dbReference type="EMBL" id="BCA31592.1"/>
    </source>
</evidence>
<keyword evidence="5" id="KW-0460">Magnesium</keyword>
<dbReference type="GO" id="GO:0016874">
    <property type="term" value="F:ligase activity"/>
    <property type="evidence" value="ECO:0007669"/>
    <property type="project" value="UniProtKB-KW"/>
</dbReference>
<evidence type="ECO:0000256" key="4">
    <source>
        <dbReference type="ARBA" id="ARBA00022840"/>
    </source>
</evidence>
<dbReference type="KEGG" id="poj:PtoMrB4_55690"/>
<evidence type="ECO:0000256" key="1">
    <source>
        <dbReference type="ARBA" id="ARBA00022598"/>
    </source>
</evidence>
<evidence type="ECO:0000259" key="6">
    <source>
        <dbReference type="Pfam" id="PF03738"/>
    </source>
</evidence>
<dbReference type="EMBL" id="AP022642">
    <property type="protein sequence ID" value="BCA31592.1"/>
    <property type="molecule type" value="Genomic_DNA"/>
</dbReference>
<dbReference type="GO" id="GO:0046872">
    <property type="term" value="F:metal ion binding"/>
    <property type="evidence" value="ECO:0007669"/>
    <property type="project" value="UniProtKB-KW"/>
</dbReference>
<dbReference type="Proteomes" id="UP000501237">
    <property type="component" value="Chromosome"/>
</dbReference>
<dbReference type="Pfam" id="PF03738">
    <property type="entry name" value="GSP_synth"/>
    <property type="match status" value="1"/>
</dbReference>
<protein>
    <recommendedName>
        <fullName evidence="6">Glutathionylspermidine synthase pre-ATP-grasp-like domain-containing protein</fullName>
    </recommendedName>
</protein>
<dbReference type="AlphaFoldDB" id="A0A679GQ79"/>
<feature type="domain" description="Glutathionylspermidine synthase pre-ATP-grasp-like" evidence="6">
    <location>
        <begin position="12"/>
        <end position="385"/>
    </location>
</feature>